<feature type="transmembrane region" description="Helical" evidence="1">
    <location>
        <begin position="33"/>
        <end position="53"/>
    </location>
</feature>
<keyword evidence="1" id="KW-0812">Transmembrane</keyword>
<feature type="transmembrane region" description="Helical" evidence="1">
    <location>
        <begin position="143"/>
        <end position="161"/>
    </location>
</feature>
<dbReference type="GO" id="GO:0004175">
    <property type="term" value="F:endopeptidase activity"/>
    <property type="evidence" value="ECO:0007669"/>
    <property type="project" value="UniProtKB-ARBA"/>
</dbReference>
<dbReference type="Pfam" id="PF02517">
    <property type="entry name" value="Rce1-like"/>
    <property type="match status" value="1"/>
</dbReference>
<keyword evidence="3" id="KW-0645">Protease</keyword>
<feature type="transmembrane region" description="Helical" evidence="1">
    <location>
        <begin position="104"/>
        <end position="122"/>
    </location>
</feature>
<evidence type="ECO:0000259" key="2">
    <source>
        <dbReference type="Pfam" id="PF02517"/>
    </source>
</evidence>
<keyword evidence="1" id="KW-1133">Transmembrane helix</keyword>
<dbReference type="PANTHER" id="PTHR35797:SF1">
    <property type="entry name" value="PROTEASE"/>
    <property type="match status" value="1"/>
</dbReference>
<accession>A0A328PBL5</accession>
<evidence type="ECO:0000313" key="4">
    <source>
        <dbReference type="Proteomes" id="UP000249782"/>
    </source>
</evidence>
<dbReference type="GO" id="GO:0006508">
    <property type="term" value="P:proteolysis"/>
    <property type="evidence" value="ECO:0007669"/>
    <property type="project" value="UniProtKB-KW"/>
</dbReference>
<dbReference type="InterPro" id="IPR003675">
    <property type="entry name" value="Rce1/LyrA-like_dom"/>
</dbReference>
<dbReference type="InterPro" id="IPR042150">
    <property type="entry name" value="MmRce1-like"/>
</dbReference>
<feature type="domain" description="CAAX prenyl protease 2/Lysostaphin resistance protein A-like" evidence="2">
    <location>
        <begin position="115"/>
        <end position="216"/>
    </location>
</feature>
<dbReference type="RefSeq" id="WP_112094520.1">
    <property type="nucleotide sequence ID" value="NZ_QLOE01000014.1"/>
</dbReference>
<dbReference type="GO" id="GO:0008237">
    <property type="term" value="F:metallopeptidase activity"/>
    <property type="evidence" value="ECO:0007669"/>
    <property type="project" value="UniProtKB-KW"/>
</dbReference>
<keyword evidence="4" id="KW-1185">Reference proteome</keyword>
<organism evidence="3 4">
    <name type="scientific">Methanothermobacter tenebrarum</name>
    <dbReference type="NCBI Taxonomy" id="680118"/>
    <lineage>
        <taxon>Archaea</taxon>
        <taxon>Methanobacteriati</taxon>
        <taxon>Methanobacteriota</taxon>
        <taxon>Methanomada group</taxon>
        <taxon>Methanobacteria</taxon>
        <taxon>Methanobacteriales</taxon>
        <taxon>Methanobacteriaceae</taxon>
        <taxon>Methanothermobacter</taxon>
    </lineage>
</organism>
<feature type="transmembrane region" description="Helical" evidence="1">
    <location>
        <begin position="173"/>
        <end position="197"/>
    </location>
</feature>
<reference evidence="3 4" key="1">
    <citation type="submission" date="2018-06" db="EMBL/GenBank/DDBJ databases">
        <title>Draft genome sequence of hyperthermophilic methanogen Methanothermobacter tenebrarum sp. MCM-B 1447.</title>
        <authorList>
            <person name="Pore S.D."/>
            <person name="Dagar S."/>
            <person name="Dhakephalkar P.K."/>
        </authorList>
    </citation>
    <scope>NUCLEOTIDE SEQUENCE [LARGE SCALE GENOMIC DNA]</scope>
    <source>
        <strain evidence="3 4">MCM B 1447</strain>
    </source>
</reference>
<dbReference type="Proteomes" id="UP000249782">
    <property type="component" value="Unassembled WGS sequence"/>
</dbReference>
<sequence>MKYGSEKRNLCLFFIMAFAWSWLLWLPEVLWDLRLYLAPFGPTIAAFILTYMSEGLDGTKRLLGRGLDFRFGKVWLIPIFLLMPAIVGFSLLLAILSGEPAPEIAVLSQPWVIIPAFFYILFLGGPVEEEFGWRGYALDRLQMYYNALISSVIIGIIWGLWHLPLFFMPRQEMYYNVPIWGFILGTVLFSIIFTWVYNNTGKSILAVLLLHTTGNLSHFIFPLNTTKLGGLYSLILNIIVVIIILIIWGPEKMTRTQKKRLKIEDST</sequence>
<feature type="transmembrane region" description="Helical" evidence="1">
    <location>
        <begin position="204"/>
        <end position="223"/>
    </location>
</feature>
<protein>
    <submittedName>
        <fullName evidence="3">CPBP family intramembrane metalloprotease</fullName>
    </submittedName>
</protein>
<dbReference type="AlphaFoldDB" id="A0A328PBL5"/>
<comment type="caution">
    <text evidence="3">The sequence shown here is derived from an EMBL/GenBank/DDBJ whole genome shotgun (WGS) entry which is preliminary data.</text>
</comment>
<evidence type="ECO:0000256" key="1">
    <source>
        <dbReference type="SAM" id="Phobius"/>
    </source>
</evidence>
<gene>
    <name evidence="3" type="ORF">DPC56_07820</name>
</gene>
<keyword evidence="1" id="KW-0472">Membrane</keyword>
<dbReference type="PANTHER" id="PTHR35797">
    <property type="entry name" value="PROTEASE-RELATED"/>
    <property type="match status" value="1"/>
</dbReference>
<feature type="transmembrane region" description="Helical" evidence="1">
    <location>
        <begin position="74"/>
        <end position="98"/>
    </location>
</feature>
<keyword evidence="3" id="KW-0378">Hydrolase</keyword>
<name>A0A328PBL5_9EURY</name>
<dbReference type="OrthoDB" id="28575at2157"/>
<feature type="transmembrane region" description="Helical" evidence="1">
    <location>
        <begin position="229"/>
        <end position="250"/>
    </location>
</feature>
<proteinExistence type="predicted"/>
<dbReference type="EMBL" id="QLOE01000014">
    <property type="protein sequence ID" value="RAO78481.1"/>
    <property type="molecule type" value="Genomic_DNA"/>
</dbReference>
<keyword evidence="3" id="KW-0482">Metalloprotease</keyword>
<feature type="transmembrane region" description="Helical" evidence="1">
    <location>
        <begin position="9"/>
        <end position="27"/>
    </location>
</feature>
<dbReference type="GO" id="GO:0080120">
    <property type="term" value="P:CAAX-box protein maturation"/>
    <property type="evidence" value="ECO:0007669"/>
    <property type="project" value="UniProtKB-ARBA"/>
</dbReference>
<evidence type="ECO:0000313" key="3">
    <source>
        <dbReference type="EMBL" id="RAO78481.1"/>
    </source>
</evidence>